<keyword evidence="3" id="KW-1185">Reference proteome</keyword>
<accession>A0AA39X7M1</accession>
<evidence type="ECO:0000313" key="3">
    <source>
        <dbReference type="Proteomes" id="UP001174934"/>
    </source>
</evidence>
<dbReference type="Pfam" id="PF01323">
    <property type="entry name" value="DSBA"/>
    <property type="match status" value="1"/>
</dbReference>
<gene>
    <name evidence="2" type="ORF">B0T17DRAFT_632830</name>
</gene>
<dbReference type="InterPro" id="IPR001853">
    <property type="entry name" value="DSBA-like_thioredoxin_dom"/>
</dbReference>
<comment type="caution">
    <text evidence="2">The sequence shown here is derived from an EMBL/GenBank/DDBJ whole genome shotgun (WGS) entry which is preliminary data.</text>
</comment>
<feature type="domain" description="DSBA-like thioredoxin" evidence="1">
    <location>
        <begin position="7"/>
        <end position="221"/>
    </location>
</feature>
<dbReference type="AlphaFoldDB" id="A0AA39X7M1"/>
<dbReference type="PANTHER" id="PTHR13887">
    <property type="entry name" value="GLUTATHIONE S-TRANSFERASE KAPPA"/>
    <property type="match status" value="1"/>
</dbReference>
<dbReference type="CDD" id="cd03024">
    <property type="entry name" value="DsbA_FrnE"/>
    <property type="match status" value="1"/>
</dbReference>
<dbReference type="GO" id="GO:0016491">
    <property type="term" value="F:oxidoreductase activity"/>
    <property type="evidence" value="ECO:0007669"/>
    <property type="project" value="InterPro"/>
</dbReference>
<evidence type="ECO:0000313" key="2">
    <source>
        <dbReference type="EMBL" id="KAK0628814.1"/>
    </source>
</evidence>
<proteinExistence type="predicted"/>
<dbReference type="SUPFAM" id="SSF52833">
    <property type="entry name" value="Thioredoxin-like"/>
    <property type="match status" value="1"/>
</dbReference>
<evidence type="ECO:0000259" key="1">
    <source>
        <dbReference type="Pfam" id="PF01323"/>
    </source>
</evidence>
<reference evidence="2" key="1">
    <citation type="submission" date="2023-06" db="EMBL/GenBank/DDBJ databases">
        <title>Genome-scale phylogeny and comparative genomics of the fungal order Sordariales.</title>
        <authorList>
            <consortium name="Lawrence Berkeley National Laboratory"/>
            <person name="Hensen N."/>
            <person name="Bonometti L."/>
            <person name="Westerberg I."/>
            <person name="Brannstrom I.O."/>
            <person name="Guillou S."/>
            <person name="Cros-Aarteil S."/>
            <person name="Calhoun S."/>
            <person name="Haridas S."/>
            <person name="Kuo A."/>
            <person name="Mondo S."/>
            <person name="Pangilinan J."/>
            <person name="Riley R."/>
            <person name="LaButti K."/>
            <person name="Andreopoulos B."/>
            <person name="Lipzen A."/>
            <person name="Chen C."/>
            <person name="Yanf M."/>
            <person name="Daum C."/>
            <person name="Ng V."/>
            <person name="Clum A."/>
            <person name="Steindorff A."/>
            <person name="Ohm R."/>
            <person name="Martin F."/>
            <person name="Silar P."/>
            <person name="Natvig D."/>
            <person name="Lalanne C."/>
            <person name="Gautier V."/>
            <person name="Ament-velasquez S.L."/>
            <person name="Kruys A."/>
            <person name="Hutchinson M.I."/>
            <person name="Powell A.J."/>
            <person name="Barry K."/>
            <person name="Miller A.N."/>
            <person name="Grigoriev I.V."/>
            <person name="Debuchy R."/>
            <person name="Gladieux P."/>
            <person name="Thoren M.H."/>
            <person name="Johannesson H."/>
        </authorList>
    </citation>
    <scope>NUCLEOTIDE SEQUENCE</scope>
    <source>
        <strain evidence="2">SMH3391-2</strain>
    </source>
</reference>
<sequence>MTNKFDIEMYADTACPWCYIGKRGLDNAMATYRVRHPEAEFRVSWKPYILYPMARRTSYTKKAFITSIVGPERAPVLFARLAQLAAQHDLPPLRWDGPIGNTMDSHKLIMLARKLDITTPSSSSSSSSSLQNTTVDTVFHGIFAENRDISDRGFLVEVALANGLAPSETEVLAWLDGDEASRLVGVQAALARTIDITAVPSFVVQGRYRVGGRQDAEVFLELFDRIREREEVKGGEE</sequence>
<name>A0AA39X7M1_9PEZI</name>
<dbReference type="InterPro" id="IPR036249">
    <property type="entry name" value="Thioredoxin-like_sf"/>
</dbReference>
<dbReference type="Gene3D" id="3.40.30.10">
    <property type="entry name" value="Glutaredoxin"/>
    <property type="match status" value="1"/>
</dbReference>
<dbReference type="EMBL" id="JAULSR010000002">
    <property type="protein sequence ID" value="KAK0628814.1"/>
    <property type="molecule type" value="Genomic_DNA"/>
</dbReference>
<dbReference type="PANTHER" id="PTHR13887:SF41">
    <property type="entry name" value="THIOREDOXIN SUPERFAMILY PROTEIN"/>
    <property type="match status" value="1"/>
</dbReference>
<protein>
    <submittedName>
        <fullName evidence="2">Thioredoxin-like protein</fullName>
    </submittedName>
</protein>
<dbReference type="Proteomes" id="UP001174934">
    <property type="component" value="Unassembled WGS sequence"/>
</dbReference>
<organism evidence="2 3">
    <name type="scientific">Bombardia bombarda</name>
    <dbReference type="NCBI Taxonomy" id="252184"/>
    <lineage>
        <taxon>Eukaryota</taxon>
        <taxon>Fungi</taxon>
        <taxon>Dikarya</taxon>
        <taxon>Ascomycota</taxon>
        <taxon>Pezizomycotina</taxon>
        <taxon>Sordariomycetes</taxon>
        <taxon>Sordariomycetidae</taxon>
        <taxon>Sordariales</taxon>
        <taxon>Lasiosphaeriaceae</taxon>
        <taxon>Bombardia</taxon>
    </lineage>
</organism>